<dbReference type="AlphaFoldDB" id="A0A1G6NUI5"/>
<protein>
    <recommendedName>
        <fullName evidence="3">DUF3168 domain-containing protein</fullName>
    </recommendedName>
</protein>
<dbReference type="EMBL" id="FMYG01000006">
    <property type="protein sequence ID" value="SDC71448.1"/>
    <property type="molecule type" value="Genomic_DNA"/>
</dbReference>
<name>A0A1G6NUI5_9MICO</name>
<evidence type="ECO:0008006" key="3">
    <source>
        <dbReference type="Google" id="ProtNLM"/>
    </source>
</evidence>
<sequence length="138" mass="15307">MADAPEIILNRALAQLLHTAGLAVYHQLPGVIPERAIRLDGVMPTSVNEYTLLTPLRPVPEGRADMVWRTQIYTRRKGGAAAARSWGADLRAVLDQKEYVPNVLGIGWAWEFSATDFDPDSQGRAAVASTYYFRGRRP</sequence>
<accession>A0A1G6NUI5</accession>
<dbReference type="RefSeq" id="WP_058232986.1">
    <property type="nucleotide sequence ID" value="NZ_FMYG01000006.1"/>
</dbReference>
<organism evidence="1 2">
    <name type="scientific">Microbacterium enclense</name>
    <dbReference type="NCBI Taxonomy" id="993073"/>
    <lineage>
        <taxon>Bacteria</taxon>
        <taxon>Bacillati</taxon>
        <taxon>Actinomycetota</taxon>
        <taxon>Actinomycetes</taxon>
        <taxon>Micrococcales</taxon>
        <taxon>Microbacteriaceae</taxon>
        <taxon>Microbacterium</taxon>
    </lineage>
</organism>
<dbReference type="Proteomes" id="UP000183203">
    <property type="component" value="Unassembled WGS sequence"/>
</dbReference>
<evidence type="ECO:0000313" key="2">
    <source>
        <dbReference type="Proteomes" id="UP000183203"/>
    </source>
</evidence>
<proteinExistence type="predicted"/>
<dbReference type="OrthoDB" id="5114168at2"/>
<gene>
    <name evidence="1" type="ORF">SAMN05216418_2855</name>
</gene>
<dbReference type="STRING" id="993073.AS029_12875"/>
<evidence type="ECO:0000313" key="1">
    <source>
        <dbReference type="EMBL" id="SDC71448.1"/>
    </source>
</evidence>
<reference evidence="1 2" key="1">
    <citation type="submission" date="2016-09" db="EMBL/GenBank/DDBJ databases">
        <authorList>
            <person name="Capua I."/>
            <person name="De Benedictis P."/>
            <person name="Joannis T."/>
            <person name="Lombin L.H."/>
            <person name="Cattoli G."/>
        </authorList>
    </citation>
    <scope>NUCLEOTIDE SEQUENCE [LARGE SCALE GENOMIC DNA]</scope>
    <source>
        <strain evidence="1 2">NIO-1002</strain>
    </source>
</reference>